<dbReference type="AlphaFoldDB" id="A0A975BJY4"/>
<keyword evidence="3" id="KW-0645">Protease</keyword>
<sequence length="117" mass="13530">MFWGRLRLSDKGIKKMGSYTPEEKVFSDVLEDIQEPSMYKVLIHNDDYTTMEFVVEILMFVFNKPSDEATRIMLNVHEQGVGLCGVYTYDVAETKVETVHSLAREHGFPLKCSMEEE</sequence>
<dbReference type="EMBL" id="CP061800">
    <property type="protein sequence ID" value="QTA86780.1"/>
    <property type="molecule type" value="Genomic_DNA"/>
</dbReference>
<dbReference type="FunFam" id="3.30.1390.10:FF:000002">
    <property type="entry name" value="ATP-dependent Clp protease adapter protein ClpS"/>
    <property type="match status" value="1"/>
</dbReference>
<dbReference type="KEGG" id="dmm:dnm_028040"/>
<comment type="similarity">
    <text evidence="1">Belongs to the ClpS family.</text>
</comment>
<dbReference type="InterPro" id="IPR022935">
    <property type="entry name" value="ClpS"/>
</dbReference>
<dbReference type="Pfam" id="PF02617">
    <property type="entry name" value="ClpS"/>
    <property type="match status" value="1"/>
</dbReference>
<evidence type="ECO:0000259" key="2">
    <source>
        <dbReference type="Pfam" id="PF02617"/>
    </source>
</evidence>
<dbReference type="PANTHER" id="PTHR33473:SF19">
    <property type="entry name" value="ATP-DEPENDENT CLP PROTEASE ADAPTER PROTEIN CLPS"/>
    <property type="match status" value="1"/>
</dbReference>
<proteinExistence type="inferred from homology"/>
<dbReference type="SUPFAM" id="SSF54736">
    <property type="entry name" value="ClpS-like"/>
    <property type="match status" value="1"/>
</dbReference>
<dbReference type="GO" id="GO:0030163">
    <property type="term" value="P:protein catabolic process"/>
    <property type="evidence" value="ECO:0007669"/>
    <property type="project" value="InterPro"/>
</dbReference>
<dbReference type="HAMAP" id="MF_00302">
    <property type="entry name" value="ClpS"/>
    <property type="match status" value="1"/>
</dbReference>
<evidence type="ECO:0000313" key="4">
    <source>
        <dbReference type="Proteomes" id="UP000663722"/>
    </source>
</evidence>
<dbReference type="InterPro" id="IPR003769">
    <property type="entry name" value="ClpS_core"/>
</dbReference>
<dbReference type="GO" id="GO:0006508">
    <property type="term" value="P:proteolysis"/>
    <property type="evidence" value="ECO:0007669"/>
    <property type="project" value="UniProtKB-UniRule"/>
</dbReference>
<dbReference type="GO" id="GO:0008233">
    <property type="term" value="F:peptidase activity"/>
    <property type="evidence" value="ECO:0007669"/>
    <property type="project" value="UniProtKB-KW"/>
</dbReference>
<organism evidence="3 4">
    <name type="scientific">Desulfonema magnum</name>
    <dbReference type="NCBI Taxonomy" id="45655"/>
    <lineage>
        <taxon>Bacteria</taxon>
        <taxon>Pseudomonadati</taxon>
        <taxon>Thermodesulfobacteriota</taxon>
        <taxon>Desulfobacteria</taxon>
        <taxon>Desulfobacterales</taxon>
        <taxon>Desulfococcaceae</taxon>
        <taxon>Desulfonema</taxon>
    </lineage>
</organism>
<feature type="domain" description="Adaptor protein ClpS core" evidence="2">
    <location>
        <begin position="34"/>
        <end position="113"/>
    </location>
</feature>
<keyword evidence="4" id="KW-1185">Reference proteome</keyword>
<reference evidence="3" key="1">
    <citation type="journal article" date="2021" name="Microb. Physiol.">
        <title>Proteogenomic Insights into the Physiology of Marine, Sulfate-Reducing, Filamentous Desulfonema limicola and Desulfonema magnum.</title>
        <authorList>
            <person name="Schnaars V."/>
            <person name="Wohlbrand L."/>
            <person name="Scheve S."/>
            <person name="Hinrichs C."/>
            <person name="Reinhardt R."/>
            <person name="Rabus R."/>
        </authorList>
    </citation>
    <scope>NUCLEOTIDE SEQUENCE</scope>
    <source>
        <strain evidence="3">4be13</strain>
    </source>
</reference>
<dbReference type="InterPro" id="IPR014719">
    <property type="entry name" value="Ribosomal_bL12_C/ClpS-like"/>
</dbReference>
<dbReference type="PANTHER" id="PTHR33473">
    <property type="entry name" value="ATP-DEPENDENT CLP PROTEASE ADAPTER PROTEIN CLPS1, CHLOROPLASTIC"/>
    <property type="match status" value="1"/>
</dbReference>
<name>A0A975BJY4_9BACT</name>
<accession>A0A975BJY4</accession>
<keyword evidence="3" id="KW-0378">Hydrolase</keyword>
<comment type="function">
    <text evidence="1">Involved in the modulation of the specificity of the ClpAP-mediated ATP-dependent protein degradation.</text>
</comment>
<dbReference type="NCBIfam" id="NF000672">
    <property type="entry name" value="PRK00033.1-5"/>
    <property type="match status" value="1"/>
</dbReference>
<comment type="subunit">
    <text evidence="1">Binds to the N-terminal domain of the chaperone ClpA.</text>
</comment>
<protein>
    <recommendedName>
        <fullName evidence="1">ATP-dependent Clp protease adapter protein ClpS</fullName>
    </recommendedName>
</protein>
<evidence type="ECO:0000313" key="3">
    <source>
        <dbReference type="EMBL" id="QTA86780.1"/>
    </source>
</evidence>
<gene>
    <name evidence="1 3" type="primary">clpS</name>
    <name evidence="3" type="ORF">dnm_028040</name>
</gene>
<dbReference type="Gene3D" id="3.30.1390.10">
    <property type="match status" value="1"/>
</dbReference>
<evidence type="ECO:0000256" key="1">
    <source>
        <dbReference type="HAMAP-Rule" id="MF_00302"/>
    </source>
</evidence>
<dbReference type="Proteomes" id="UP000663722">
    <property type="component" value="Chromosome"/>
</dbReference>